<protein>
    <submittedName>
        <fullName evidence="1">Uncharacterized protein</fullName>
    </submittedName>
</protein>
<comment type="caution">
    <text evidence="1">The sequence shown here is derived from an EMBL/GenBank/DDBJ whole genome shotgun (WGS) entry which is preliminary data.</text>
</comment>
<reference evidence="1 2" key="1">
    <citation type="journal article" date="2021" name="BMC Biol.">
        <title>Horizontally acquired antibacterial genes associated with adaptive radiation of ladybird beetles.</title>
        <authorList>
            <person name="Li H.S."/>
            <person name="Tang X.F."/>
            <person name="Huang Y.H."/>
            <person name="Xu Z.Y."/>
            <person name="Chen M.L."/>
            <person name="Du X.Y."/>
            <person name="Qiu B.Y."/>
            <person name="Chen P.T."/>
            <person name="Zhang W."/>
            <person name="Slipinski A."/>
            <person name="Escalona H.E."/>
            <person name="Waterhouse R.M."/>
            <person name="Zwick A."/>
            <person name="Pang H."/>
        </authorList>
    </citation>
    <scope>NUCLEOTIDE SEQUENCE [LARGE SCALE GENOMIC DNA]</scope>
    <source>
        <strain evidence="1">SYSU2018</strain>
    </source>
</reference>
<sequence length="136" mass="16118">MTPEEKFNGTKIDVRHLKIFGCSAYYLMPKQNWRKRFKKGERDTVITIRDAEVIEEKNGYEILSIDDNNYYNYALVKYDLKENDTDINVSEAQHGQETRKKLGNLQVYVDNQAAMKLSNNSIYHSRTKHIQRKYFS</sequence>
<dbReference type="EMBL" id="JABFTP020000021">
    <property type="protein sequence ID" value="KAL3269932.1"/>
    <property type="molecule type" value="Genomic_DNA"/>
</dbReference>
<organism evidence="1 2">
    <name type="scientific">Cryptolaemus montrouzieri</name>
    <dbReference type="NCBI Taxonomy" id="559131"/>
    <lineage>
        <taxon>Eukaryota</taxon>
        <taxon>Metazoa</taxon>
        <taxon>Ecdysozoa</taxon>
        <taxon>Arthropoda</taxon>
        <taxon>Hexapoda</taxon>
        <taxon>Insecta</taxon>
        <taxon>Pterygota</taxon>
        <taxon>Neoptera</taxon>
        <taxon>Endopterygota</taxon>
        <taxon>Coleoptera</taxon>
        <taxon>Polyphaga</taxon>
        <taxon>Cucujiformia</taxon>
        <taxon>Coccinelloidea</taxon>
        <taxon>Coccinellidae</taxon>
        <taxon>Scymninae</taxon>
        <taxon>Scymnini</taxon>
        <taxon>Cryptolaemus</taxon>
    </lineage>
</organism>
<keyword evidence="2" id="KW-1185">Reference proteome</keyword>
<gene>
    <name evidence="1" type="ORF">HHI36_008989</name>
</gene>
<dbReference type="Proteomes" id="UP001516400">
    <property type="component" value="Unassembled WGS sequence"/>
</dbReference>
<evidence type="ECO:0000313" key="2">
    <source>
        <dbReference type="Proteomes" id="UP001516400"/>
    </source>
</evidence>
<name>A0ABD2MUG7_9CUCU</name>
<evidence type="ECO:0000313" key="1">
    <source>
        <dbReference type="EMBL" id="KAL3269932.1"/>
    </source>
</evidence>
<proteinExistence type="predicted"/>
<accession>A0ABD2MUG7</accession>
<dbReference type="AlphaFoldDB" id="A0ABD2MUG7"/>